<name>A0ABQ1VRL5_9BACL</name>
<dbReference type="PANTHER" id="PTHR38434:SF1">
    <property type="entry name" value="BLL2549 PROTEIN"/>
    <property type="match status" value="1"/>
</dbReference>
<feature type="transmembrane region" description="Helical" evidence="2">
    <location>
        <begin position="631"/>
        <end position="649"/>
    </location>
</feature>
<dbReference type="PANTHER" id="PTHR38434">
    <property type="entry name" value="BLL2549 PROTEIN"/>
    <property type="match status" value="1"/>
</dbReference>
<gene>
    <name evidence="3" type="ORF">GCM10010913_10910</name>
</gene>
<keyword evidence="4" id="KW-1185">Reference proteome</keyword>
<feature type="transmembrane region" description="Helical" evidence="2">
    <location>
        <begin position="474"/>
        <end position="492"/>
    </location>
</feature>
<feature type="transmembrane region" description="Helical" evidence="2">
    <location>
        <begin position="338"/>
        <end position="357"/>
    </location>
</feature>
<feature type="transmembrane region" description="Helical" evidence="2">
    <location>
        <begin position="231"/>
        <end position="252"/>
    </location>
</feature>
<feature type="transmembrane region" description="Helical" evidence="2">
    <location>
        <begin position="207"/>
        <end position="225"/>
    </location>
</feature>
<feature type="coiled-coil region" evidence="1">
    <location>
        <begin position="31"/>
        <end position="79"/>
    </location>
</feature>
<protein>
    <recommendedName>
        <fullName evidence="5">DUF2339 domain-containing protein</fullName>
    </recommendedName>
</protein>
<feature type="transmembrane region" description="Helical" evidence="2">
    <location>
        <begin position="445"/>
        <end position="462"/>
    </location>
</feature>
<evidence type="ECO:0000256" key="1">
    <source>
        <dbReference type="SAM" id="Coils"/>
    </source>
</evidence>
<dbReference type="EMBL" id="BMIW01000005">
    <property type="protein sequence ID" value="GGF91257.1"/>
    <property type="molecule type" value="Genomic_DNA"/>
</dbReference>
<feature type="transmembrane region" description="Helical" evidence="2">
    <location>
        <begin position="313"/>
        <end position="332"/>
    </location>
</feature>
<comment type="caution">
    <text evidence="3">The sequence shown here is derived from an EMBL/GenBank/DDBJ whole genome shotgun (WGS) entry which is preliminary data.</text>
</comment>
<feature type="transmembrane region" description="Helical" evidence="2">
    <location>
        <begin position="730"/>
        <end position="751"/>
    </location>
</feature>
<evidence type="ECO:0008006" key="5">
    <source>
        <dbReference type="Google" id="ProtNLM"/>
    </source>
</evidence>
<evidence type="ECO:0000313" key="4">
    <source>
        <dbReference type="Proteomes" id="UP000608420"/>
    </source>
</evidence>
<feature type="transmembrane region" description="Helical" evidence="2">
    <location>
        <begin position="592"/>
        <end position="611"/>
    </location>
</feature>
<evidence type="ECO:0000256" key="2">
    <source>
        <dbReference type="SAM" id="Phobius"/>
    </source>
</evidence>
<feature type="transmembrane region" description="Helical" evidence="2">
    <location>
        <begin position="527"/>
        <end position="550"/>
    </location>
</feature>
<evidence type="ECO:0000313" key="3">
    <source>
        <dbReference type="EMBL" id="GGF91257.1"/>
    </source>
</evidence>
<keyword evidence="2" id="KW-0812">Transmembrane</keyword>
<sequence length="852" mass="98140">MEDFKDRLNMIRDHQKMLAQDYEILLQEYESSDLVQENATLRRDYEEFKQQVTAMESRLRQLEQENGGLRQALAEQILDEKLQFIRVSQEKMNTYFTSAAHHHLNRLQSLEYTSRQRIQQLYEQAQRHFQADKQIITAKLDDVQNEVHQMIQQHRQRVYEQERLIYEEATDGYRTLELEGIDEHTIQRRVKQNQLEMKIGLNWINKLGILLLIIGMGAAFKYTYANWFNEYTKGAVFFALGLLMLAGGEWLFRKNKQVFALGLLGGGISVLYGSVFYSYFLLEIINLALGMAVSVLITAVAALLSLRYQSKTICSFGLVGGYLPFFSYLLAYGLEGSAVYVAMGYLFLLNALILLISFQKRWPIVHYISFGLNTLSMLILVSLADLTVVAIIYALITFMMYLGITLWVPFRYKSKLNWLDFSLLALNTLISCNILYSLFDKAGWGQLRGLLALIFCLVYYGLGRFNRKYLEKEIETRLLFYGTSLTFSLLIIPFQFGVSYMSLGWLIEGIVFSVLGHLQRSKLVERIGWGVVALTMGAFVLVDIMAGLFVESELDFAWKYSLISLGLLGLVCFYGVRLQAEQEMKQYRRSELTLLAILKYIAAFNIWFYLLYEMNRIYEAIMPVNAILYHFYHWLLFASVTIGLAYGLMKARILYDTVIKYYSRSLHAIGYVMCLGVTLGIPALNAHGEYNSAENYMALVILIVFNVFIFFSGRDLLLRILGRRALGLEWIPVCLGVYLFAISTVFLAIQFRLGDVSWLFSLVYLLLAIAYIAYGFRNRYVFIRRMGLGLTLLSTGKMLLYDLSLMTTGSKIIAYFSFGLLLLGISYLYQRVSSRLLRAEKPVEPQSHEENV</sequence>
<keyword evidence="1" id="KW-0175">Coiled coil</keyword>
<dbReference type="InterPro" id="IPR019286">
    <property type="entry name" value="DUF2339_TM"/>
</dbReference>
<accession>A0ABQ1VRL5</accession>
<keyword evidence="2" id="KW-0472">Membrane</keyword>
<dbReference type="Pfam" id="PF10101">
    <property type="entry name" value="DUF2339"/>
    <property type="match status" value="1"/>
</dbReference>
<feature type="transmembrane region" description="Helical" evidence="2">
    <location>
        <begin position="364"/>
        <end position="384"/>
    </location>
</feature>
<feature type="transmembrane region" description="Helical" evidence="2">
    <location>
        <begin position="757"/>
        <end position="776"/>
    </location>
</feature>
<feature type="transmembrane region" description="Helical" evidence="2">
    <location>
        <begin position="661"/>
        <end position="684"/>
    </location>
</feature>
<feature type="transmembrane region" description="Helical" evidence="2">
    <location>
        <begin position="259"/>
        <end position="279"/>
    </location>
</feature>
<feature type="transmembrane region" description="Helical" evidence="2">
    <location>
        <begin position="498"/>
        <end position="515"/>
    </location>
</feature>
<feature type="transmembrane region" description="Helical" evidence="2">
    <location>
        <begin position="696"/>
        <end position="718"/>
    </location>
</feature>
<dbReference type="RefSeq" id="WP_120463028.1">
    <property type="nucleotide sequence ID" value="NZ_BMIW01000005.1"/>
</dbReference>
<feature type="transmembrane region" description="Helical" evidence="2">
    <location>
        <begin position="285"/>
        <end position="306"/>
    </location>
</feature>
<feature type="transmembrane region" description="Helical" evidence="2">
    <location>
        <begin position="788"/>
        <end position="806"/>
    </location>
</feature>
<reference evidence="4" key="1">
    <citation type="journal article" date="2019" name="Int. J. Syst. Evol. Microbiol.">
        <title>The Global Catalogue of Microorganisms (GCM) 10K type strain sequencing project: providing services to taxonomists for standard genome sequencing and annotation.</title>
        <authorList>
            <consortium name="The Broad Institute Genomics Platform"/>
            <consortium name="The Broad Institute Genome Sequencing Center for Infectious Disease"/>
            <person name="Wu L."/>
            <person name="Ma J."/>
        </authorList>
    </citation>
    <scope>NUCLEOTIDE SEQUENCE [LARGE SCALE GENOMIC DNA]</scope>
    <source>
        <strain evidence="4">CGMCC 1.15420</strain>
    </source>
</reference>
<organism evidence="3 4">
    <name type="scientific">Paenibacillus aceti</name>
    <dbReference type="NCBI Taxonomy" id="1820010"/>
    <lineage>
        <taxon>Bacteria</taxon>
        <taxon>Bacillati</taxon>
        <taxon>Bacillota</taxon>
        <taxon>Bacilli</taxon>
        <taxon>Bacillales</taxon>
        <taxon>Paenibacillaceae</taxon>
        <taxon>Paenibacillus</taxon>
    </lineage>
</organism>
<feature type="transmembrane region" description="Helical" evidence="2">
    <location>
        <begin position="562"/>
        <end position="580"/>
    </location>
</feature>
<feature type="transmembrane region" description="Helical" evidence="2">
    <location>
        <begin position="421"/>
        <end position="439"/>
    </location>
</feature>
<keyword evidence="2" id="KW-1133">Transmembrane helix</keyword>
<proteinExistence type="predicted"/>
<feature type="transmembrane region" description="Helical" evidence="2">
    <location>
        <begin position="390"/>
        <end position="409"/>
    </location>
</feature>
<dbReference type="Proteomes" id="UP000608420">
    <property type="component" value="Unassembled WGS sequence"/>
</dbReference>
<feature type="transmembrane region" description="Helical" evidence="2">
    <location>
        <begin position="812"/>
        <end position="829"/>
    </location>
</feature>